<dbReference type="RefSeq" id="WP_145072209.1">
    <property type="nucleotide sequence ID" value="NZ_JACIIY010000005.1"/>
</dbReference>
<accession>A0A562KKU4</accession>
<keyword evidence="2" id="KW-1185">Reference proteome</keyword>
<gene>
    <name evidence="1" type="ORF">IQ35_01090</name>
</gene>
<evidence type="ECO:0008006" key="3">
    <source>
        <dbReference type="Google" id="ProtNLM"/>
    </source>
</evidence>
<evidence type="ECO:0000313" key="2">
    <source>
        <dbReference type="Proteomes" id="UP000316624"/>
    </source>
</evidence>
<proteinExistence type="predicted"/>
<organism evidence="1 2">
    <name type="scientific">Sphingobium wenxiniae (strain DSM 21828 / CGMCC 1.7748 / JZ-1)</name>
    <dbReference type="NCBI Taxonomy" id="595605"/>
    <lineage>
        <taxon>Bacteria</taxon>
        <taxon>Pseudomonadati</taxon>
        <taxon>Pseudomonadota</taxon>
        <taxon>Alphaproteobacteria</taxon>
        <taxon>Sphingomonadales</taxon>
        <taxon>Sphingomonadaceae</taxon>
        <taxon>Sphingobium</taxon>
    </lineage>
</organism>
<protein>
    <recommendedName>
        <fullName evidence="3">Tail assembly chaperone</fullName>
    </recommendedName>
</protein>
<comment type="caution">
    <text evidence="1">The sequence shown here is derived from an EMBL/GenBank/DDBJ whole genome shotgun (WGS) entry which is preliminary data.</text>
</comment>
<evidence type="ECO:0000313" key="1">
    <source>
        <dbReference type="EMBL" id="TWH96001.1"/>
    </source>
</evidence>
<dbReference type="AlphaFoldDB" id="A0A562KKU4"/>
<sequence length="139" mass="15165">MAFDITKFAAADTAVVKLVNGDDAPLLDNEGNRLTVTVYGPGSEQYAEAQQRKQNRIVTRLRKKGKVDASAAEMAAENAEFLAACTVSFDGWTYPPAGNVSQQEMFRAAYADPKLGFIREQVFAFIGEWENFTGNSATS</sequence>
<dbReference type="EMBL" id="VLKK01000003">
    <property type="protein sequence ID" value="TWH96001.1"/>
    <property type="molecule type" value="Genomic_DNA"/>
</dbReference>
<name>A0A562KKU4_SPHWJ</name>
<reference evidence="1 2" key="1">
    <citation type="journal article" date="2015" name="Stand. Genomic Sci.">
        <title>Genomic Encyclopedia of Bacterial and Archaeal Type Strains, Phase III: the genomes of soil and plant-associated and newly described type strains.</title>
        <authorList>
            <person name="Whitman W.B."/>
            <person name="Woyke T."/>
            <person name="Klenk H.P."/>
            <person name="Zhou Y."/>
            <person name="Lilburn T.G."/>
            <person name="Beck B.J."/>
            <person name="De Vos P."/>
            <person name="Vandamme P."/>
            <person name="Eisen J.A."/>
            <person name="Garrity G."/>
            <person name="Hugenholtz P."/>
            <person name="Kyrpides N.C."/>
        </authorList>
    </citation>
    <scope>NUCLEOTIDE SEQUENCE [LARGE SCALE GENOMIC DNA]</scope>
    <source>
        <strain evidence="1 2">CGMCC 1.7748</strain>
    </source>
</reference>
<dbReference type="Proteomes" id="UP000316624">
    <property type="component" value="Unassembled WGS sequence"/>
</dbReference>